<accession>A0ABR6CC95</accession>
<evidence type="ECO:0000313" key="2">
    <source>
        <dbReference type="Proteomes" id="UP000587524"/>
    </source>
</evidence>
<dbReference type="EMBL" id="JACJHZ010000025">
    <property type="protein sequence ID" value="MBA9022652.1"/>
    <property type="molecule type" value="Genomic_DNA"/>
</dbReference>
<gene>
    <name evidence="1" type="ORF">HNQ97_004668</name>
</gene>
<dbReference type="RefSeq" id="WP_182575336.1">
    <property type="nucleotide sequence ID" value="NZ_JACJHY010000025.1"/>
</dbReference>
<dbReference type="Proteomes" id="UP000587524">
    <property type="component" value="Unassembled WGS sequence"/>
</dbReference>
<protein>
    <submittedName>
        <fullName evidence="1">Uncharacterized protein</fullName>
    </submittedName>
</protein>
<keyword evidence="2" id="KW-1185">Reference proteome</keyword>
<evidence type="ECO:0000313" key="1">
    <source>
        <dbReference type="EMBL" id="MBA9022652.1"/>
    </source>
</evidence>
<name>A0ABR6CC95_9HYPH</name>
<organism evidence="1 2">
    <name type="scientific">Aminobacter ciceronei</name>
    <dbReference type="NCBI Taxonomy" id="150723"/>
    <lineage>
        <taxon>Bacteria</taxon>
        <taxon>Pseudomonadati</taxon>
        <taxon>Pseudomonadota</taxon>
        <taxon>Alphaproteobacteria</taxon>
        <taxon>Hyphomicrobiales</taxon>
        <taxon>Phyllobacteriaceae</taxon>
        <taxon>Aminobacter</taxon>
    </lineage>
</organism>
<sequence length="81" mass="9086">MHKVRDALVDVLMSNTQDRLAWDPASPAQAAQHLGLTQARIQRAVDRLWQRIVQDRSSGDFHLWTWPARAEGGAGADNTRP</sequence>
<comment type="caution">
    <text evidence="1">The sequence shown here is derived from an EMBL/GenBank/DDBJ whole genome shotgun (WGS) entry which is preliminary data.</text>
</comment>
<reference evidence="1 2" key="1">
    <citation type="submission" date="2020-08" db="EMBL/GenBank/DDBJ databases">
        <title>Genomic Encyclopedia of Type Strains, Phase IV (KMG-IV): sequencing the most valuable type-strain genomes for metagenomic binning, comparative biology and taxonomic classification.</title>
        <authorList>
            <person name="Goeker M."/>
        </authorList>
    </citation>
    <scope>NUCLEOTIDE SEQUENCE [LARGE SCALE GENOMIC DNA]</scope>
    <source>
        <strain evidence="1 2">DSM 17455</strain>
    </source>
</reference>
<proteinExistence type="predicted"/>